<reference evidence="2 3" key="1">
    <citation type="submission" date="2013-01" db="EMBL/GenBank/DDBJ databases">
        <authorList>
            <person name="Fiebig A."/>
            <person name="Goeker M."/>
            <person name="Klenk H.-P.P."/>
        </authorList>
    </citation>
    <scope>NUCLEOTIDE SEQUENCE [LARGE SCALE GENOMIC DNA]</scope>
    <source>
        <strain evidence="2 3">DSM 24838</strain>
    </source>
</reference>
<keyword evidence="3" id="KW-1185">Reference proteome</keyword>
<evidence type="ECO:0000313" key="2">
    <source>
        <dbReference type="EMBL" id="KIQ68421.1"/>
    </source>
</evidence>
<keyword evidence="1" id="KW-0472">Membrane</keyword>
<feature type="transmembrane region" description="Helical" evidence="1">
    <location>
        <begin position="39"/>
        <end position="57"/>
    </location>
</feature>
<dbReference type="Proteomes" id="UP000035100">
    <property type="component" value="Unassembled WGS sequence"/>
</dbReference>
<evidence type="ECO:0000256" key="1">
    <source>
        <dbReference type="SAM" id="Phobius"/>
    </source>
</evidence>
<feature type="transmembrane region" description="Helical" evidence="1">
    <location>
        <begin position="64"/>
        <end position="83"/>
    </location>
</feature>
<keyword evidence="1" id="KW-1133">Transmembrane helix</keyword>
<proteinExistence type="predicted"/>
<dbReference type="EMBL" id="AONG01000014">
    <property type="protein sequence ID" value="KIQ68421.1"/>
    <property type="molecule type" value="Genomic_DNA"/>
</dbReference>
<gene>
    <name evidence="2" type="ORF">Wenmar_03068</name>
</gene>
<comment type="caution">
    <text evidence="2">The sequence shown here is derived from an EMBL/GenBank/DDBJ whole genome shotgun (WGS) entry which is preliminary data.</text>
</comment>
<organism evidence="2 3">
    <name type="scientific">Wenxinia marina DSM 24838</name>
    <dbReference type="NCBI Taxonomy" id="1123501"/>
    <lineage>
        <taxon>Bacteria</taxon>
        <taxon>Pseudomonadati</taxon>
        <taxon>Pseudomonadota</taxon>
        <taxon>Alphaproteobacteria</taxon>
        <taxon>Rhodobacterales</taxon>
        <taxon>Roseobacteraceae</taxon>
        <taxon>Wenxinia</taxon>
    </lineage>
</organism>
<sequence length="86" mass="9074">MMQRTPFRPWLWGGLAGLLLIPLAGMQLSAEVDWTGADFALAALLLALLGLAIEAVLRLPSAALRVTAVTGVVAGFAVLWGWLATM</sequence>
<accession>A0A0D0PA89</accession>
<dbReference type="STRING" id="1123501.Wenmar_03068"/>
<dbReference type="AlphaFoldDB" id="A0A0D0PA89"/>
<name>A0A0D0PA89_9RHOB</name>
<protein>
    <submittedName>
        <fullName evidence="2">Uncharacterized protein</fullName>
    </submittedName>
</protein>
<evidence type="ECO:0000313" key="3">
    <source>
        <dbReference type="Proteomes" id="UP000035100"/>
    </source>
</evidence>
<keyword evidence="1" id="KW-0812">Transmembrane</keyword>